<evidence type="ECO:0000256" key="1">
    <source>
        <dbReference type="SAM" id="MobiDB-lite"/>
    </source>
</evidence>
<dbReference type="InterPro" id="IPR036390">
    <property type="entry name" value="WH_DNA-bd_sf"/>
</dbReference>
<sequence length="260" mass="29804">IPLPPTVKEAEETKKVIESVVEDGRYVIDAAIVRIMKINKVLDYKSLELKCVEHRMSTECRGKRPKSQSEPEPQPEAEQKQKPEQKRIQKAAWELKSKSYKDLTLSDFSMFDDDAKPFVFACERFVYKNKAMITKEKEIEAATADHIMRSRNLSPFDAITPPKIIMEFGRCWTAVPLGMTNDLRLELIPLCKAALDNFNAENQAANYVFLDVVKTTWRPVDIYYITFQAQNDSCSATTFQAMVMKKRIGPHEVKSCSIKI</sequence>
<dbReference type="EMBL" id="LXQA010007680">
    <property type="protein sequence ID" value="MCH84964.1"/>
    <property type="molecule type" value="Genomic_DNA"/>
</dbReference>
<dbReference type="PANTHER" id="PTHR31228">
    <property type="entry name" value="CYSTATIN/MONELLIN SUPERFAMILY PROTEIN"/>
    <property type="match status" value="1"/>
</dbReference>
<feature type="region of interest" description="Disordered" evidence="1">
    <location>
        <begin position="58"/>
        <end position="88"/>
    </location>
</feature>
<dbReference type="Proteomes" id="UP000265520">
    <property type="component" value="Unassembled WGS sequence"/>
</dbReference>
<dbReference type="SUPFAM" id="SSF46785">
    <property type="entry name" value="Winged helix' DNA-binding domain"/>
    <property type="match status" value="1"/>
</dbReference>
<comment type="caution">
    <text evidence="2">The sequence shown here is derived from an EMBL/GenBank/DDBJ whole genome shotgun (WGS) entry which is preliminary data.</text>
</comment>
<dbReference type="InterPro" id="IPR036388">
    <property type="entry name" value="WH-like_DNA-bd_sf"/>
</dbReference>
<dbReference type="PANTHER" id="PTHR31228:SF22">
    <property type="entry name" value="CYSTATIN_MONELLIN SUPERFAMILY PROTEIN"/>
    <property type="match status" value="1"/>
</dbReference>
<reference evidence="2 3" key="1">
    <citation type="journal article" date="2018" name="Front. Plant Sci.">
        <title>Red Clover (Trifolium pratense) and Zigzag Clover (T. medium) - A Picture of Genomic Similarities and Differences.</title>
        <authorList>
            <person name="Dluhosova J."/>
            <person name="Istvanek J."/>
            <person name="Nedelnik J."/>
            <person name="Repkova J."/>
        </authorList>
    </citation>
    <scope>NUCLEOTIDE SEQUENCE [LARGE SCALE GENOMIC DNA]</scope>
    <source>
        <strain evidence="3">cv. 10/8</strain>
        <tissue evidence="2">Leaf</tissue>
    </source>
</reference>
<organism evidence="2 3">
    <name type="scientific">Trifolium medium</name>
    <dbReference type="NCBI Taxonomy" id="97028"/>
    <lineage>
        <taxon>Eukaryota</taxon>
        <taxon>Viridiplantae</taxon>
        <taxon>Streptophyta</taxon>
        <taxon>Embryophyta</taxon>
        <taxon>Tracheophyta</taxon>
        <taxon>Spermatophyta</taxon>
        <taxon>Magnoliopsida</taxon>
        <taxon>eudicotyledons</taxon>
        <taxon>Gunneridae</taxon>
        <taxon>Pentapetalae</taxon>
        <taxon>rosids</taxon>
        <taxon>fabids</taxon>
        <taxon>Fabales</taxon>
        <taxon>Fabaceae</taxon>
        <taxon>Papilionoideae</taxon>
        <taxon>50 kb inversion clade</taxon>
        <taxon>NPAAA clade</taxon>
        <taxon>Hologalegina</taxon>
        <taxon>IRL clade</taxon>
        <taxon>Trifolieae</taxon>
        <taxon>Trifolium</taxon>
    </lineage>
</organism>
<protein>
    <submittedName>
        <fullName evidence="2">Digestive organ expansion factor-like protein</fullName>
    </submittedName>
</protein>
<proteinExistence type="predicted"/>
<keyword evidence="3" id="KW-1185">Reference proteome</keyword>
<evidence type="ECO:0000313" key="2">
    <source>
        <dbReference type="EMBL" id="MCH84964.1"/>
    </source>
</evidence>
<feature type="non-terminal residue" evidence="2">
    <location>
        <position position="1"/>
    </location>
</feature>
<name>A0A392MFC6_9FABA</name>
<dbReference type="Gene3D" id="1.10.10.10">
    <property type="entry name" value="Winged helix-like DNA-binding domain superfamily/Winged helix DNA-binding domain"/>
    <property type="match status" value="1"/>
</dbReference>
<accession>A0A392MFC6</accession>
<dbReference type="AlphaFoldDB" id="A0A392MFC6"/>
<evidence type="ECO:0000313" key="3">
    <source>
        <dbReference type="Proteomes" id="UP000265520"/>
    </source>
</evidence>
<gene>
    <name evidence="2" type="ORF">A2U01_0005802</name>
</gene>
<feature type="compositionally biased region" description="Basic and acidic residues" evidence="1">
    <location>
        <begin position="77"/>
        <end position="88"/>
    </location>
</feature>